<protein>
    <recommendedName>
        <fullName evidence="4">Bacteriocin</fullName>
    </recommendedName>
</protein>
<evidence type="ECO:0000313" key="3">
    <source>
        <dbReference type="Proteomes" id="UP000503464"/>
    </source>
</evidence>
<evidence type="ECO:0000313" key="2">
    <source>
        <dbReference type="EMBL" id="QKJ58910.1"/>
    </source>
</evidence>
<name>A0AAE7JTP7_SERFO</name>
<evidence type="ECO:0008006" key="4">
    <source>
        <dbReference type="Google" id="ProtNLM"/>
    </source>
</evidence>
<dbReference type="EMBL" id="CP054160">
    <property type="protein sequence ID" value="QKJ58910.1"/>
    <property type="molecule type" value="Genomic_DNA"/>
</dbReference>
<dbReference type="Proteomes" id="UP000503464">
    <property type="component" value="Chromosome"/>
</dbReference>
<feature type="region of interest" description="Disordered" evidence="1">
    <location>
        <begin position="22"/>
        <end position="58"/>
    </location>
</feature>
<gene>
    <name evidence="2" type="ORF">G9399_11750</name>
</gene>
<feature type="compositionally biased region" description="Low complexity" evidence="1">
    <location>
        <begin position="41"/>
        <end position="58"/>
    </location>
</feature>
<dbReference type="RefSeq" id="WP_173409193.1">
    <property type="nucleotide sequence ID" value="NZ_CAMKUK010000001.1"/>
</dbReference>
<dbReference type="AlphaFoldDB" id="A0AAE7JTP7"/>
<reference evidence="3" key="1">
    <citation type="submission" date="2020-03" db="EMBL/GenBank/DDBJ databases">
        <title>Genome sequences of seven Enterobacteriaceae strains isolated from Canadian wastewater treatment facilities.</title>
        <authorList>
            <person name="Huang H."/>
            <person name="Chmara J.T."/>
            <person name="Duceppe M.-O."/>
        </authorList>
    </citation>
    <scope>NUCLEOTIDE SEQUENCE [LARGE SCALE GENOMIC DNA]</scope>
    <source>
        <strain evidence="3">Biosolid 3</strain>
    </source>
</reference>
<accession>A0AAE7JTP7</accession>
<organism evidence="2 3">
    <name type="scientific">Serratia fonticola</name>
    <dbReference type="NCBI Taxonomy" id="47917"/>
    <lineage>
        <taxon>Bacteria</taxon>
        <taxon>Pseudomonadati</taxon>
        <taxon>Pseudomonadota</taxon>
        <taxon>Gammaproteobacteria</taxon>
        <taxon>Enterobacterales</taxon>
        <taxon>Yersiniaceae</taxon>
        <taxon>Serratia</taxon>
    </lineage>
</organism>
<sequence length="58" mass="5912">MKELDKEFLENVSGGYSGILAGASGLGNNSPSTNAGTIIGSRVPSNNGSSNNSHFNQN</sequence>
<proteinExistence type="predicted"/>
<feature type="compositionally biased region" description="Polar residues" evidence="1">
    <location>
        <begin position="26"/>
        <end position="36"/>
    </location>
</feature>
<evidence type="ECO:0000256" key="1">
    <source>
        <dbReference type="SAM" id="MobiDB-lite"/>
    </source>
</evidence>